<organism evidence="17 18">
    <name type="scientific">Papio anubis</name>
    <name type="common">Olive baboon</name>
    <dbReference type="NCBI Taxonomy" id="9555"/>
    <lineage>
        <taxon>Eukaryota</taxon>
        <taxon>Metazoa</taxon>
        <taxon>Chordata</taxon>
        <taxon>Craniata</taxon>
        <taxon>Vertebrata</taxon>
        <taxon>Euteleostomi</taxon>
        <taxon>Mammalia</taxon>
        <taxon>Eutheria</taxon>
        <taxon>Euarchontoglires</taxon>
        <taxon>Primates</taxon>
        <taxon>Haplorrhini</taxon>
        <taxon>Catarrhini</taxon>
        <taxon>Cercopithecidae</taxon>
        <taxon>Cercopithecinae</taxon>
        <taxon>Papio</taxon>
    </lineage>
</organism>
<dbReference type="InterPro" id="IPR008153">
    <property type="entry name" value="GAE_dom"/>
</dbReference>
<dbReference type="Pfam" id="PF02883">
    <property type="entry name" value="Alpha_adaptinC2"/>
    <property type="match status" value="1"/>
</dbReference>
<gene>
    <name evidence="17" type="primary">AP1G1</name>
</gene>
<dbReference type="ExpressionAtlas" id="A0A2I3LRX2">
    <property type="expression patterns" value="baseline"/>
</dbReference>
<evidence type="ECO:0000256" key="14">
    <source>
        <dbReference type="PIRNR" id="PIRNR037094"/>
    </source>
</evidence>
<dbReference type="GO" id="GO:0005905">
    <property type="term" value="C:clathrin-coated pit"/>
    <property type="evidence" value="ECO:0007669"/>
    <property type="project" value="UniProtKB-SubCell"/>
</dbReference>
<evidence type="ECO:0000256" key="10">
    <source>
        <dbReference type="ARBA" id="ARBA00023136"/>
    </source>
</evidence>
<evidence type="ECO:0000256" key="6">
    <source>
        <dbReference type="ARBA" id="ARBA00022448"/>
    </source>
</evidence>
<evidence type="ECO:0000313" key="18">
    <source>
        <dbReference type="Proteomes" id="UP000028761"/>
    </source>
</evidence>
<evidence type="ECO:0000256" key="2">
    <source>
        <dbReference type="ARBA" id="ARBA00004555"/>
    </source>
</evidence>
<dbReference type="Pfam" id="PF01602">
    <property type="entry name" value="Adaptin_N"/>
    <property type="match status" value="1"/>
</dbReference>
<evidence type="ECO:0000256" key="11">
    <source>
        <dbReference type="ARBA" id="ARBA00023176"/>
    </source>
</evidence>
<dbReference type="GO" id="GO:0048471">
    <property type="term" value="C:perinuclear region of cytoplasm"/>
    <property type="evidence" value="ECO:0007669"/>
    <property type="project" value="UniProtKB-SubCell"/>
</dbReference>
<keyword evidence="8 14" id="KW-0653">Protein transport</keyword>
<dbReference type="FunFam" id="1.25.10.10:FF:000030">
    <property type="entry name" value="AP-1 complex subunit gamma"/>
    <property type="match status" value="1"/>
</dbReference>
<reference evidence="17" key="3">
    <citation type="submission" date="2025-09" db="UniProtKB">
        <authorList>
            <consortium name="Ensembl"/>
        </authorList>
    </citation>
    <scope>IDENTIFICATION</scope>
</reference>
<accession>A0A2I3LRX2</accession>
<dbReference type="GO" id="GO:0030121">
    <property type="term" value="C:AP-1 adaptor complex"/>
    <property type="evidence" value="ECO:0007669"/>
    <property type="project" value="InterPro"/>
</dbReference>
<dbReference type="GeneTree" id="ENSGT00950000182838"/>
<dbReference type="SUPFAM" id="SSF49348">
    <property type="entry name" value="Clathrin adaptor appendage domain"/>
    <property type="match status" value="1"/>
</dbReference>
<dbReference type="GO" id="GO:0006886">
    <property type="term" value="P:intracellular protein transport"/>
    <property type="evidence" value="ECO:0007669"/>
    <property type="project" value="UniProtKB-UniRule"/>
</dbReference>
<dbReference type="InterPro" id="IPR002553">
    <property type="entry name" value="Clathrin/coatomer_adapt-like_N"/>
</dbReference>
<comment type="subcellular location">
    <subcellularLocation>
        <location evidence="3">Cytoplasm</location>
        <location evidence="3">Perinuclear region</location>
    </subcellularLocation>
    <subcellularLocation>
        <location evidence="1">Cytoplasmic vesicle</location>
        <location evidence="1">Clathrin-coated vesicle membrane</location>
        <topology evidence="1">Peripheral membrane protein</topology>
        <orientation evidence="1">Cytoplasmic side</orientation>
    </subcellularLocation>
    <subcellularLocation>
        <location evidence="2">Golgi apparatus</location>
    </subcellularLocation>
    <subcellularLocation>
        <location evidence="4">Membrane</location>
        <location evidence="4">Clathrin-coated pit</location>
    </subcellularLocation>
</comment>
<comment type="similarity">
    <text evidence="5 14">Belongs to the adaptor complexes large subunit family.</text>
</comment>
<dbReference type="InterPro" id="IPR016024">
    <property type="entry name" value="ARM-type_fold"/>
</dbReference>
<dbReference type="Proteomes" id="UP000028761">
    <property type="component" value="Chromosome 18"/>
</dbReference>
<dbReference type="InterPro" id="IPR050840">
    <property type="entry name" value="Adaptor_Complx_Large_Subunit"/>
</dbReference>
<keyword evidence="11" id="KW-0168">Coated pit</keyword>
<keyword evidence="6 14" id="KW-0813">Transport</keyword>
<sequence length="775" mass="86124">MPAPIRLRELIRTIRTARTQAEEREMIQKECAAIRSSFREEDNTYRCRNVAKLLYMHMLGYPAHFGQLECLKLIASQKFTDKRIGYLGAMLLLDERQDVHLLMTNCIKNDLNHSTQFVQGLALCTLGCMGSSEMCRDLAGEVEKLLKTSNSYLRKKAALCAVHVIRKVPELMEMFLPATKNLLNEKNHGVLHTSVVLLTEMCERSPDMLAHFRKLVPQLVRILKNLIMSGYSPEHDVSGISDPFLQVRILRLLRILGRNDDDSSEAMNDILAQVATNTETSKNVGNAILYETVLTIMDIKSESGLRVLAINILGRFLLNNDKNIRYVALTSLLKTVQTDHNAVQRHRSTIVDCLKDLDVSIKRYAPSKRWHIDTIMRVLTTAGSYVRDDAVPNLIQLITNSVEMHAYTVQRLYKAILGDYSQQPLVQVAAWCIGEYGDLLVSGQCEEEEPIQVTEDEVLDILESVLISNMSTSVTRGYALTAIMKLSTRFTCTVNRIKKVVSIYGSSIDVELQQRAVEYNALFKKYDHMRSALLERMPVMEKVTTNGPTEIVQTNGETEPAPLETKPPPSGPQPTSQANDLLDLLGGNDITPVIPTAPTSKPSSAGGELLDLLGDINLTGAPAAAPAPASVPQISQPPFLLDGLSSQPLFNDIAAGIPSITAYSKNGLKIEFTFERSNTNPSVTVITIQASNSTELDMTDFVFQAAVPKTFQLQLLSPSSSIVPAFNTGTITQVIKVLNPQKQQLRMRIKLTYNHKGSAMQDLAEVNNFPPQSWQ</sequence>
<dbReference type="InterPro" id="IPR017107">
    <property type="entry name" value="AP1_complex_gsu"/>
</dbReference>
<evidence type="ECO:0000256" key="8">
    <source>
        <dbReference type="ARBA" id="ARBA00022927"/>
    </source>
</evidence>
<dbReference type="SUPFAM" id="SSF48371">
    <property type="entry name" value="ARM repeat"/>
    <property type="match status" value="1"/>
</dbReference>
<evidence type="ECO:0000313" key="17">
    <source>
        <dbReference type="Ensembl" id="ENSPANP00000026193.2"/>
    </source>
</evidence>
<evidence type="ECO:0000256" key="1">
    <source>
        <dbReference type="ARBA" id="ARBA00004145"/>
    </source>
</evidence>
<proteinExistence type="inferred from homology"/>
<comment type="function">
    <text evidence="13">Subunit of clathrin-associated adaptor protein complex 1 that plays a role in protein sorting in the late-Golgi/trans-Golgi network (TGN) and/or endosomes. The AP complexes mediate both the recruitment of clathrin to membranes and the recognition of sorting signals within the cytosolic tails of transmembrane cargo molecules. In association with AFTPH/aftiphilin in the aftiphilin/p200/gamma-synergin complex, involved in the trafficking of transferrin from early to recycling endosomes, and the membrane trafficking of furin and the lysosomal enzyme cathepsin D between the trans-Golgi network (TGN) and endosomes.</text>
</comment>
<dbReference type="GO" id="GO:0005802">
    <property type="term" value="C:trans-Golgi network"/>
    <property type="evidence" value="ECO:0007669"/>
    <property type="project" value="UniProtKB-ARBA"/>
</dbReference>
<evidence type="ECO:0000256" key="4">
    <source>
        <dbReference type="ARBA" id="ARBA00004600"/>
    </source>
</evidence>
<evidence type="ECO:0000256" key="13">
    <source>
        <dbReference type="ARBA" id="ARBA00054430"/>
    </source>
</evidence>
<evidence type="ECO:0000259" key="16">
    <source>
        <dbReference type="PROSITE" id="PS50180"/>
    </source>
</evidence>
<dbReference type="PROSITE" id="PS50180">
    <property type="entry name" value="GAE"/>
    <property type="match status" value="1"/>
</dbReference>
<feature type="region of interest" description="Disordered" evidence="15">
    <location>
        <begin position="550"/>
        <end position="580"/>
    </location>
</feature>
<dbReference type="InterPro" id="IPR013041">
    <property type="entry name" value="Clathrin_app_Ig-like_sf"/>
</dbReference>
<evidence type="ECO:0000256" key="5">
    <source>
        <dbReference type="ARBA" id="ARBA00006613"/>
    </source>
</evidence>
<dbReference type="Gene3D" id="1.25.10.10">
    <property type="entry name" value="Leucine-rich Repeat Variant"/>
    <property type="match status" value="2"/>
</dbReference>
<evidence type="ECO:0000256" key="3">
    <source>
        <dbReference type="ARBA" id="ARBA00004556"/>
    </source>
</evidence>
<keyword evidence="18" id="KW-1185">Reference proteome</keyword>
<dbReference type="InterPro" id="IPR011989">
    <property type="entry name" value="ARM-like"/>
</dbReference>
<keyword evidence="7" id="KW-0963">Cytoplasm</keyword>
<dbReference type="AlphaFoldDB" id="A0A2I3LRX2"/>
<keyword evidence="9 14" id="KW-0333">Golgi apparatus</keyword>
<feature type="domain" description="GAE" evidence="16">
    <location>
        <begin position="655"/>
        <end position="770"/>
    </location>
</feature>
<dbReference type="Ensembl" id="ENSPANT00000050827.2">
    <property type="protein sequence ID" value="ENSPANP00000026193.2"/>
    <property type="gene ID" value="ENSPANG00000016832.3"/>
</dbReference>
<dbReference type="Gene3D" id="2.60.40.1230">
    <property type="match status" value="1"/>
</dbReference>
<name>A0A2I3LRX2_PAPAN</name>
<reference evidence="17" key="2">
    <citation type="submission" date="2025-08" db="UniProtKB">
        <authorList>
            <consortium name="Ensembl"/>
        </authorList>
    </citation>
    <scope>IDENTIFICATION</scope>
</reference>
<evidence type="ECO:0000256" key="7">
    <source>
        <dbReference type="ARBA" id="ARBA00022490"/>
    </source>
</evidence>
<evidence type="ECO:0000256" key="12">
    <source>
        <dbReference type="ARBA" id="ARBA00023329"/>
    </source>
</evidence>
<evidence type="ECO:0000256" key="15">
    <source>
        <dbReference type="SAM" id="MobiDB-lite"/>
    </source>
</evidence>
<protein>
    <recommendedName>
        <fullName evidence="14">AP-1 complex subunit gamma</fullName>
    </recommendedName>
</protein>
<keyword evidence="12 14" id="KW-0968">Cytoplasmic vesicle</keyword>
<reference evidence="17 18" key="1">
    <citation type="submission" date="2012-03" db="EMBL/GenBank/DDBJ databases">
        <title>Whole Genome Assembly of Papio anubis.</title>
        <authorList>
            <person name="Liu Y.L."/>
            <person name="Abraham K.A."/>
            <person name="Akbar H.A."/>
            <person name="Ali S.A."/>
            <person name="Anosike U.A."/>
            <person name="Aqrawi P.A."/>
            <person name="Arias F.A."/>
            <person name="Attaway T.A."/>
            <person name="Awwad R.A."/>
            <person name="Babu C.B."/>
            <person name="Bandaranaike D.B."/>
            <person name="Battles P.B."/>
            <person name="Bell A.B."/>
            <person name="Beltran B.B."/>
            <person name="Berhane-Mersha D.B."/>
            <person name="Bess C.B."/>
            <person name="Bickham C.B."/>
            <person name="Bolden T.B."/>
            <person name="Carter K.C."/>
            <person name="Chau D.C."/>
            <person name="Chavez A.C."/>
            <person name="Clerc-Blankenburg K.C."/>
            <person name="Coyle M.C."/>
            <person name="Dao M.D."/>
            <person name="Davila M.L.D."/>
            <person name="Davy-Carroll L.D."/>
            <person name="Denson S.D."/>
            <person name="Dinh H.D."/>
            <person name="Fernandez S.F."/>
            <person name="Fernando P.F."/>
            <person name="Forbes L.F."/>
            <person name="Francis C.F."/>
            <person name="Francisco L.F."/>
            <person name="Fu Q.F."/>
            <person name="Garcia-Iii R.G."/>
            <person name="Garrett T.G."/>
            <person name="Gross S.G."/>
            <person name="Gubbala S.G."/>
            <person name="Hirani K.H."/>
            <person name="Hogues M.H."/>
            <person name="Hollins B.H."/>
            <person name="Jackson L.J."/>
            <person name="Javaid M.J."/>
            <person name="Jhangiani S.J."/>
            <person name="Johnson A.J."/>
            <person name="Johnson B.J."/>
            <person name="Jones J.J."/>
            <person name="Joshi V.J."/>
            <person name="Kalu J.K."/>
            <person name="Khan N.K."/>
            <person name="Korchina V.K."/>
            <person name="Kovar C.K."/>
            <person name="Lago L.L."/>
            <person name="Lara F.L."/>
            <person name="Le T.-K.L."/>
            <person name="Lee S.L."/>
            <person name="Legall-Iii F.L."/>
            <person name="Lemon S.L."/>
            <person name="Liu J.L."/>
            <person name="Liu Y.-S.L."/>
            <person name="Liyanage D.L."/>
            <person name="Lopez J.L."/>
            <person name="Lorensuhewa L.L."/>
            <person name="Mata R.M."/>
            <person name="Mathew T.M."/>
            <person name="Mercado C.M."/>
            <person name="Mercado I.M."/>
            <person name="Morales K.M."/>
            <person name="Morgan M.M."/>
            <person name="Munidasa M.M."/>
            <person name="Ngo D.N."/>
            <person name="Nguyen L.N."/>
            <person name="Nguyen T.N."/>
            <person name="Nguyen N.N."/>
            <person name="Obregon M.O."/>
            <person name="Okwuonu G.O."/>
            <person name="Ongeri F.O."/>
            <person name="Onwere C.O."/>
            <person name="Osifeso I.O."/>
            <person name="Parra A.P."/>
            <person name="Patil S.P."/>
            <person name="Perez A.P."/>
            <person name="Perez Y.P."/>
            <person name="Pham C.P."/>
            <person name="Pu L.-L.P."/>
            <person name="Puazo M.P."/>
            <person name="Quiroz J.Q."/>
            <person name="Rouhana J.R."/>
            <person name="Ruiz M.R."/>
            <person name="Ruiz S.-J.R."/>
            <person name="Saada N.S."/>
            <person name="Santibanez J.S."/>
            <person name="Scheel M.S."/>
            <person name="Schneider B.S."/>
            <person name="Simmons D.S."/>
            <person name="Sisson I.S."/>
            <person name="Tang L.-Y.T."/>
            <person name="Thornton R.T."/>
            <person name="Tisius J.T."/>
            <person name="Toledanes G.T."/>
            <person name="Trejos Z.T."/>
            <person name="Usmani K.U."/>
            <person name="Varghese R.V."/>
            <person name="Vattathil S.V."/>
            <person name="Vee V.V."/>
            <person name="Walker D.W."/>
            <person name="Weissenberger G.W."/>
            <person name="White C.W."/>
            <person name="Williams A.W."/>
            <person name="Woodworth J.W."/>
            <person name="Wright R.W."/>
            <person name="Zhu Y.Z."/>
            <person name="Han Y.H."/>
            <person name="Newsham I.N."/>
            <person name="Nazareth L.N."/>
            <person name="Worley K.W."/>
            <person name="Muzny D.M."/>
            <person name="Rogers J.R."/>
            <person name="Gibbs R.G."/>
        </authorList>
    </citation>
    <scope>NUCLEOTIDE SEQUENCE [LARGE SCALE GENOMIC DNA]</scope>
</reference>
<dbReference type="GO" id="GO:0016192">
    <property type="term" value="P:vesicle-mediated transport"/>
    <property type="evidence" value="ECO:0007669"/>
    <property type="project" value="InterPro"/>
</dbReference>
<dbReference type="PANTHER" id="PTHR22780">
    <property type="entry name" value="ADAPTIN, ALPHA/GAMMA/EPSILON"/>
    <property type="match status" value="1"/>
</dbReference>
<keyword evidence="10 14" id="KW-0472">Membrane</keyword>
<evidence type="ECO:0000256" key="9">
    <source>
        <dbReference type="ARBA" id="ARBA00023034"/>
    </source>
</evidence>
<dbReference type="InterPro" id="IPR008152">
    <property type="entry name" value="Clathrin_a/b/g-adaptin_app_Ig"/>
</dbReference>
<dbReference type="Bgee" id="ENSPANG00000016832">
    <property type="expression patterns" value="Expressed in postnatal subventricular zone and 68 other cell types or tissues"/>
</dbReference>
<dbReference type="PIRSF" id="PIRSF037094">
    <property type="entry name" value="AP1_complex_gamma"/>
    <property type="match status" value="1"/>
</dbReference>
<dbReference type="FunFam" id="2.60.40.1230:FF:000002">
    <property type="entry name" value="AP-1 complex subunit gamma"/>
    <property type="match status" value="1"/>
</dbReference>
<dbReference type="SMART" id="SM00809">
    <property type="entry name" value="Alpha_adaptinC2"/>
    <property type="match status" value="1"/>
</dbReference>